<feature type="compositionally biased region" description="Low complexity" evidence="1">
    <location>
        <begin position="488"/>
        <end position="499"/>
    </location>
</feature>
<feature type="compositionally biased region" description="Polar residues" evidence="1">
    <location>
        <begin position="449"/>
        <end position="466"/>
    </location>
</feature>
<dbReference type="InterPro" id="IPR024524">
    <property type="entry name" value="DUF3800"/>
</dbReference>
<reference evidence="3" key="1">
    <citation type="journal article" date="2013" name="Genome Announc.">
        <title>Whole-Genome Sequencing of Lactobacillus shenzhenensis Strain LY-73T.</title>
        <authorList>
            <person name="Lin Z."/>
            <person name="Liu Z."/>
            <person name="Yang R."/>
            <person name="Zou Y."/>
            <person name="Wan D."/>
            <person name="Chen J."/>
            <person name="Guo M."/>
            <person name="Zhao J."/>
            <person name="Fang C."/>
            <person name="Yang R."/>
            <person name="Liu F."/>
        </authorList>
    </citation>
    <scope>NUCLEOTIDE SEQUENCE [LARGE SCALE GENOMIC DNA]</scope>
    <source>
        <strain evidence="3">LY-73</strain>
    </source>
</reference>
<feature type="compositionally biased region" description="Polar residues" evidence="1">
    <location>
        <begin position="380"/>
        <end position="394"/>
    </location>
</feature>
<name>U4TMX5_9LACO</name>
<feature type="compositionally biased region" description="Low complexity" evidence="1">
    <location>
        <begin position="467"/>
        <end position="477"/>
    </location>
</feature>
<dbReference type="AlphaFoldDB" id="U4TMX5"/>
<accession>U4TMX5</accession>
<sequence length="625" mass="68554">MIDTEEGNYMATNETLPEQLKQELLRTKKTTKTLAGDIGISYASLQSYLTGRTQPGAKNRGILEAYFEKAAKAAAAEPAPVAAATTTASAEPAAEEMPVMTDYSIYMDESFDPEQQGRGNNLIVVSGILVPQLEEASSLQKFQHALYPFGWDKGDEVKAHFKTNDNIVKILQMSHDKYIDYAGLKTEKVPVLLTRNNANERFSQTFPYLRLLSELIGHTLAGKHLPQLNLTITMDHSPIIDENQLRQVRESLQKHLLLKYQQRSSIYITSADSKDRLGLQLADFLANYLNRVAAKSIEPVIDLIPFNNDNSEMAHQFVYFYGLQDQRINYNALPSQTEEKENDAESAAATNNQPAPASAAATTASASSTAATTPQHLAINRSQTPVVQKQQPAQTPAPHSAAATNNNHGNGNNGNGSQRPNTNQPAHQQQATRKAPVIHKLDAHLSRPVPTSTQYFTSNNQHGNNKPATTAQPAPKTEPAKPAPTAAPAPAAEHPAQAHSNTPRPQVADMEKVNDFIQLLLPLNEAVLNHSTAAQQDEYRDTVKGLTTIIFSVLPSKTKGQLITGKPRKTLKNITELLEAVHHAEKSIPTLVIKDKHGQLTAARTMMEKTLQWAEKNQVTPEVID</sequence>
<dbReference type="HOGENOM" id="CLU_437300_0_0_9"/>
<feature type="region of interest" description="Disordered" evidence="1">
    <location>
        <begin position="335"/>
        <end position="434"/>
    </location>
</feature>
<organism evidence="2 3">
    <name type="scientific">Schleiferilactobacillus shenzhenensis LY-73</name>
    <dbReference type="NCBI Taxonomy" id="1231336"/>
    <lineage>
        <taxon>Bacteria</taxon>
        <taxon>Bacillati</taxon>
        <taxon>Bacillota</taxon>
        <taxon>Bacilli</taxon>
        <taxon>Lactobacillales</taxon>
        <taxon>Lactobacillaceae</taxon>
        <taxon>Schleiferilactobacillus</taxon>
    </lineage>
</organism>
<dbReference type="CDD" id="cd00093">
    <property type="entry name" value="HTH_XRE"/>
    <property type="match status" value="1"/>
</dbReference>
<evidence type="ECO:0000313" key="2">
    <source>
        <dbReference type="EMBL" id="ERL66236.1"/>
    </source>
</evidence>
<dbReference type="eggNOG" id="ENOG5030AHM">
    <property type="taxonomic scope" value="Bacteria"/>
</dbReference>
<proteinExistence type="predicted"/>
<dbReference type="STRING" id="1231336.L248_1328"/>
<feature type="region of interest" description="Disordered" evidence="1">
    <location>
        <begin position="449"/>
        <end position="505"/>
    </location>
</feature>
<evidence type="ECO:0000256" key="1">
    <source>
        <dbReference type="SAM" id="MobiDB-lite"/>
    </source>
</evidence>
<keyword evidence="3" id="KW-1185">Reference proteome</keyword>
<evidence type="ECO:0000313" key="3">
    <source>
        <dbReference type="Proteomes" id="UP000030647"/>
    </source>
</evidence>
<gene>
    <name evidence="2" type="ORF">L248_1328</name>
</gene>
<feature type="compositionally biased region" description="Polar residues" evidence="1">
    <location>
        <begin position="417"/>
        <end position="432"/>
    </location>
</feature>
<feature type="compositionally biased region" description="Low complexity" evidence="1">
    <location>
        <begin position="346"/>
        <end position="375"/>
    </location>
</feature>
<protein>
    <submittedName>
        <fullName evidence="2">Uncharacterized protein</fullName>
    </submittedName>
</protein>
<dbReference type="Pfam" id="PF12686">
    <property type="entry name" value="DUF3800"/>
    <property type="match status" value="1"/>
</dbReference>
<dbReference type="EMBL" id="KI271583">
    <property type="protein sequence ID" value="ERL66236.1"/>
    <property type="molecule type" value="Genomic_DNA"/>
</dbReference>
<dbReference type="Proteomes" id="UP000030647">
    <property type="component" value="Unassembled WGS sequence"/>
</dbReference>
<dbReference type="InterPro" id="IPR001387">
    <property type="entry name" value="Cro/C1-type_HTH"/>
</dbReference>